<dbReference type="InterPro" id="IPR011598">
    <property type="entry name" value="bHLH_dom"/>
</dbReference>
<feature type="compositionally biased region" description="Acidic residues" evidence="5">
    <location>
        <begin position="150"/>
        <end position="164"/>
    </location>
</feature>
<reference evidence="7" key="1">
    <citation type="submission" date="2019-08" db="EMBL/GenBank/DDBJ databases">
        <title>Reference gene set and small RNA set construction with multiple tissues from Davidia involucrata Baill.</title>
        <authorList>
            <person name="Yang H."/>
            <person name="Zhou C."/>
            <person name="Li G."/>
            <person name="Wang J."/>
            <person name="Gao P."/>
            <person name="Wang M."/>
            <person name="Wang R."/>
            <person name="Zhao Y."/>
        </authorList>
    </citation>
    <scope>NUCLEOTIDE SEQUENCE</scope>
    <source>
        <tissue evidence="7">Mixed with DoveR01_LX</tissue>
    </source>
</reference>
<accession>A0A5B6YSI2</accession>
<gene>
    <name evidence="7" type="ORF">Din_004069</name>
</gene>
<dbReference type="GO" id="GO:0005634">
    <property type="term" value="C:nucleus"/>
    <property type="evidence" value="ECO:0007669"/>
    <property type="project" value="UniProtKB-SubCell"/>
</dbReference>
<keyword evidence="4" id="KW-0539">Nucleus</keyword>
<evidence type="ECO:0000313" key="7">
    <source>
        <dbReference type="EMBL" id="MPA34628.1"/>
    </source>
</evidence>
<keyword evidence="2" id="KW-0805">Transcription regulation</keyword>
<dbReference type="PANTHER" id="PTHR36066">
    <property type="entry name" value="TRANSCRIPTION FACTOR BHLH145"/>
    <property type="match status" value="1"/>
</dbReference>
<evidence type="ECO:0000259" key="6">
    <source>
        <dbReference type="PROSITE" id="PS50888"/>
    </source>
</evidence>
<proteinExistence type="predicted"/>
<name>A0A5B6YSI2_DAVIN</name>
<feature type="compositionally biased region" description="Low complexity" evidence="5">
    <location>
        <begin position="193"/>
        <end position="208"/>
    </location>
</feature>
<keyword evidence="3" id="KW-0804">Transcription</keyword>
<dbReference type="PANTHER" id="PTHR36066:SF11">
    <property type="entry name" value="TRANSCRIPTION FACTOR BHLH144"/>
    <property type="match status" value="1"/>
</dbReference>
<feature type="domain" description="BHLH" evidence="6">
    <location>
        <begin position="200"/>
        <end position="249"/>
    </location>
</feature>
<protein>
    <recommendedName>
        <fullName evidence="6">BHLH domain-containing protein</fullName>
    </recommendedName>
</protein>
<organism evidence="7">
    <name type="scientific">Davidia involucrata</name>
    <name type="common">Dove tree</name>
    <dbReference type="NCBI Taxonomy" id="16924"/>
    <lineage>
        <taxon>Eukaryota</taxon>
        <taxon>Viridiplantae</taxon>
        <taxon>Streptophyta</taxon>
        <taxon>Embryophyta</taxon>
        <taxon>Tracheophyta</taxon>
        <taxon>Spermatophyta</taxon>
        <taxon>Magnoliopsida</taxon>
        <taxon>eudicotyledons</taxon>
        <taxon>Gunneridae</taxon>
        <taxon>Pentapetalae</taxon>
        <taxon>asterids</taxon>
        <taxon>Cornales</taxon>
        <taxon>Nyssaceae</taxon>
        <taxon>Davidia</taxon>
    </lineage>
</organism>
<dbReference type="SUPFAM" id="SSF47459">
    <property type="entry name" value="HLH, helix-loop-helix DNA-binding domain"/>
    <property type="match status" value="1"/>
</dbReference>
<evidence type="ECO:0000256" key="4">
    <source>
        <dbReference type="ARBA" id="ARBA00023242"/>
    </source>
</evidence>
<sequence length="260" mass="28725">MFSKAADLSFSELVHPTGLLMHSDQQFPPQKPVALLANQVGGNYMHNAPIASTFGGAVLPRGVKHSKPFHDVEFQTSEVCPKNFIIFDQTDNRSQIMFNPAVAPKFCYPGLNIRGSYIQENVEWKDVHNEEIEVSSSMKEDSDDIDALLSSEEEDQEEYNEEEVSTARTNGKYGGDSPDSCSTYGSKPRKSRLPSSSQKSSGTGSSCNSERKRQKMRRMVKALRGIVPGGNQMNTVAVLDEAVRYLKSLKVEVQKLGVGN</sequence>
<dbReference type="AlphaFoldDB" id="A0A5B6YSI2"/>
<evidence type="ECO:0000256" key="3">
    <source>
        <dbReference type="ARBA" id="ARBA00023163"/>
    </source>
</evidence>
<dbReference type="PROSITE" id="PS50888">
    <property type="entry name" value="BHLH"/>
    <property type="match status" value="1"/>
</dbReference>
<dbReference type="Gene3D" id="4.10.280.10">
    <property type="entry name" value="Helix-loop-helix DNA-binding domain"/>
    <property type="match status" value="1"/>
</dbReference>
<dbReference type="InterPro" id="IPR036638">
    <property type="entry name" value="HLH_DNA-bd_sf"/>
</dbReference>
<dbReference type="GO" id="GO:0046983">
    <property type="term" value="F:protein dimerization activity"/>
    <property type="evidence" value="ECO:0007669"/>
    <property type="project" value="InterPro"/>
</dbReference>
<evidence type="ECO:0000256" key="5">
    <source>
        <dbReference type="SAM" id="MobiDB-lite"/>
    </source>
</evidence>
<evidence type="ECO:0000256" key="2">
    <source>
        <dbReference type="ARBA" id="ARBA00023015"/>
    </source>
</evidence>
<dbReference type="Pfam" id="PF23173">
    <property type="entry name" value="bHLH_SAC51"/>
    <property type="match status" value="1"/>
</dbReference>
<dbReference type="InterPro" id="IPR037546">
    <property type="entry name" value="SAC51-like"/>
</dbReference>
<evidence type="ECO:0000256" key="1">
    <source>
        <dbReference type="ARBA" id="ARBA00004123"/>
    </source>
</evidence>
<dbReference type="EMBL" id="GHES01004069">
    <property type="protein sequence ID" value="MPA34628.1"/>
    <property type="molecule type" value="Transcribed_RNA"/>
</dbReference>
<dbReference type="SMART" id="SM00353">
    <property type="entry name" value="HLH"/>
    <property type="match status" value="1"/>
</dbReference>
<comment type="subcellular location">
    <subcellularLocation>
        <location evidence="1">Nucleus</location>
    </subcellularLocation>
</comment>
<feature type="region of interest" description="Disordered" evidence="5">
    <location>
        <begin position="150"/>
        <end position="218"/>
    </location>
</feature>
<dbReference type="CDD" id="cd18917">
    <property type="entry name" value="bHLH_AtSAC51_like"/>
    <property type="match status" value="1"/>
</dbReference>